<sequence>MYQSGNFKDTEIIHTARAMQKRKTLRLRGSPGNGIRLVSAATREEGNVQSTATKHETKVPRYRSFFQPWPPTRDLQASVPVITITCTHNVTLEVMMKRVGKAVAKNWWTDSIPNEAKKRKLTEWMPGTAPLTRSATPEDEMVRLEVKMSAILATPMLDLETIYKLKPAFSPTCQRHIPSEQLNPLLKQLGCALDIYLEQDRRPLTIFMGSKKQSLIVGLFNTFTSAEGKACAKTQLEALGNEEITQMAALIVSNAEVNKANDTAPLERSALDPKAAPSAAKKPVKAGTGVGSALGAKRVREDDGEVRSSKKMITDVNNAAKTQKPSAPEGSQSSKSSLAALLAEIDEPKKLAKAKAIRQSDTPIDPNESMQDRTRRLRKEERRRLGLRVTFKSDDRLVEVREFQSEEGEARAGNTRDVRSDRTDKMEGMALKKGLAGEIRPWEELSAADFAIIPAEKRKETFASRGGEVTVHTDQQMVMEEREKTELMVLYTDPADIPPTPKSPPLDAAQPDAASGTMQDVRVPDGAGFEEWHQRHRDHILFGPQVAIGNARHRLTLKGNVDFDRYNKAMEGVTSIAGMYNPSVARHWEIGPFVDRALGQARDFELFRVLASDRARTYSDPRPFDPAHPKTKRRTDYSDPEVQRAADFVEETVAVFARAQEEKAKLGGAQQDVVMTDAPALAQTALPARDYSAEWAAYYVQMQQAQAAAAACGQQPDVLAQAQAQLAWASQLQAQAPQSQANDLTSLLAQLRGGAIPPQQQHAQPAVTSAGVQELMAALTGATAGTNLQQAQAQSQQNADYLANYMRWAMAQAQGQNDNPAGGGQLPQSAQGGYDPGRYDGDMSQQQQGVGGGVRTSKRQQRQQRQQYQDRRGDSGGNTGVDEKDVLEHLRGIHSNLIGTKKCMFFAEGRCSKGNLCTFRHE</sequence>
<proteinExistence type="predicted"/>
<dbReference type="Proteomes" id="UP001217918">
    <property type="component" value="Unassembled WGS sequence"/>
</dbReference>
<dbReference type="PROSITE" id="PS50103">
    <property type="entry name" value="ZF_C3H1"/>
    <property type="match status" value="1"/>
</dbReference>
<feature type="domain" description="C3H1-type" evidence="3">
    <location>
        <begin position="897"/>
        <end position="922"/>
    </location>
</feature>
<feature type="region of interest" description="Disordered" evidence="2">
    <location>
        <begin position="618"/>
        <end position="640"/>
    </location>
</feature>
<keyword evidence="5" id="KW-1185">Reference proteome</keyword>
<dbReference type="GO" id="GO:0008270">
    <property type="term" value="F:zinc ion binding"/>
    <property type="evidence" value="ECO:0007669"/>
    <property type="project" value="UniProtKB-KW"/>
</dbReference>
<evidence type="ECO:0000259" key="3">
    <source>
        <dbReference type="PROSITE" id="PS50103"/>
    </source>
</evidence>
<evidence type="ECO:0000313" key="5">
    <source>
        <dbReference type="Proteomes" id="UP001217918"/>
    </source>
</evidence>
<feature type="region of interest" description="Disordered" evidence="2">
    <location>
        <begin position="815"/>
        <end position="882"/>
    </location>
</feature>
<accession>A0AAD9MD24</accession>
<dbReference type="InterPro" id="IPR000571">
    <property type="entry name" value="Znf_CCCH"/>
</dbReference>
<feature type="compositionally biased region" description="Polar residues" evidence="2">
    <location>
        <begin position="315"/>
        <end position="325"/>
    </location>
</feature>
<comment type="caution">
    <text evidence="4">The sequence shown here is derived from an EMBL/GenBank/DDBJ whole genome shotgun (WGS) entry which is preliminary data.</text>
</comment>
<evidence type="ECO:0000256" key="1">
    <source>
        <dbReference type="PROSITE-ProRule" id="PRU00723"/>
    </source>
</evidence>
<keyword evidence="1" id="KW-0863">Zinc-finger</keyword>
<name>A0AAD9MD24_9PEZI</name>
<evidence type="ECO:0000313" key="4">
    <source>
        <dbReference type="EMBL" id="KAK2068551.1"/>
    </source>
</evidence>
<dbReference type="AlphaFoldDB" id="A0AAD9MD24"/>
<keyword evidence="1" id="KW-0862">Zinc</keyword>
<reference evidence="4" key="1">
    <citation type="journal article" date="2023" name="Mol. Plant Microbe Interact.">
        <title>Elucidating the Obligate Nature and Biological Capacity of an Invasive Fungal Corn Pathogen.</title>
        <authorList>
            <person name="MacCready J.S."/>
            <person name="Roggenkamp E.M."/>
            <person name="Gdanetz K."/>
            <person name="Chilvers M.I."/>
        </authorList>
    </citation>
    <scope>NUCLEOTIDE SEQUENCE</scope>
    <source>
        <strain evidence="4">PM02</strain>
    </source>
</reference>
<feature type="compositionally biased region" description="Basic and acidic residues" evidence="2">
    <location>
        <begin position="298"/>
        <end position="308"/>
    </location>
</feature>
<keyword evidence="1" id="KW-0479">Metal-binding</keyword>
<evidence type="ECO:0000256" key="2">
    <source>
        <dbReference type="SAM" id="MobiDB-lite"/>
    </source>
</evidence>
<dbReference type="EMBL" id="JAQQPM010000002">
    <property type="protein sequence ID" value="KAK2068551.1"/>
    <property type="molecule type" value="Genomic_DNA"/>
</dbReference>
<gene>
    <name evidence="4" type="ORF">P8C59_003185</name>
</gene>
<feature type="zinc finger region" description="C3H1-type" evidence="1">
    <location>
        <begin position="897"/>
        <end position="922"/>
    </location>
</feature>
<protein>
    <recommendedName>
        <fullName evidence="3">C3H1-type domain-containing protein</fullName>
    </recommendedName>
</protein>
<organism evidence="4 5">
    <name type="scientific">Phyllachora maydis</name>
    <dbReference type="NCBI Taxonomy" id="1825666"/>
    <lineage>
        <taxon>Eukaryota</taxon>
        <taxon>Fungi</taxon>
        <taxon>Dikarya</taxon>
        <taxon>Ascomycota</taxon>
        <taxon>Pezizomycotina</taxon>
        <taxon>Sordariomycetes</taxon>
        <taxon>Sordariomycetidae</taxon>
        <taxon>Phyllachorales</taxon>
        <taxon>Phyllachoraceae</taxon>
        <taxon>Phyllachora</taxon>
    </lineage>
</organism>
<feature type="region of interest" description="Disordered" evidence="2">
    <location>
        <begin position="266"/>
        <end position="337"/>
    </location>
</feature>